<dbReference type="Gene3D" id="3.80.10.10">
    <property type="entry name" value="Ribonuclease Inhibitor"/>
    <property type="match status" value="1"/>
</dbReference>
<sequence length="420" mass="47189">MPLSSKSVVLSYRVFDFCHFTDSHSARFLALPLEVLQKIYLLILEFDINDHNNLMCVNRQIHHEAEKSFFQRPLRCRSQDDLFEFVARRPAKLLNNITNLRVTLVGISGTVMKPYLASIVVGASAVTGQHPYVVEINRIGNALAGLPNLTQLSILKSSDPSRTLPSSIVVNGVLEQAAEKFKRIQILRIDLEGCRLDLLGAFPNLRSLYLTGFSETSPLKMADVVSKLMYLEELHILGPPLGSQTRQKHGYQSSIVQSVTHHLFERVTPLKCLSVREVADPRGKGSNFLNTKTMKALYDRHRDSLTALHMSATDTPSQPFLASLSAFLTAARRLEEVSLRWPEMKVSFIDCLPTTVTRLEVRVSSYREAQAVVDRLSAKSHRLPWLRRVTFSVPSEPPHGPVESNQQPLTFGLPVNKRTV</sequence>
<comment type="caution">
    <text evidence="1">The sequence shown here is derived from an EMBL/GenBank/DDBJ whole genome shotgun (WGS) entry which is preliminary data.</text>
</comment>
<name>A0AAN6IHU4_9EURO</name>
<organism evidence="1 2">
    <name type="scientific">Exophiala viscosa</name>
    <dbReference type="NCBI Taxonomy" id="2486360"/>
    <lineage>
        <taxon>Eukaryota</taxon>
        <taxon>Fungi</taxon>
        <taxon>Dikarya</taxon>
        <taxon>Ascomycota</taxon>
        <taxon>Pezizomycotina</taxon>
        <taxon>Eurotiomycetes</taxon>
        <taxon>Chaetothyriomycetidae</taxon>
        <taxon>Chaetothyriales</taxon>
        <taxon>Herpotrichiellaceae</taxon>
        <taxon>Exophiala</taxon>
    </lineage>
</organism>
<protein>
    <recommendedName>
        <fullName evidence="3">F-box domain-containing protein</fullName>
    </recommendedName>
</protein>
<dbReference type="SUPFAM" id="SSF52047">
    <property type="entry name" value="RNI-like"/>
    <property type="match status" value="1"/>
</dbReference>
<proteinExistence type="predicted"/>
<reference evidence="1" key="1">
    <citation type="journal article" date="2022" name="bioRxiv">
        <title>Deciphering the potential niche of two novel black yeast fungi from a biological soil crust based on their genomes, phenotypes, and melanin regulation.</title>
        <authorList>
            <consortium name="DOE Joint Genome Institute"/>
            <person name="Carr E.C."/>
            <person name="Barton Q."/>
            <person name="Grambo S."/>
            <person name="Sullivan M."/>
            <person name="Renfro C.M."/>
            <person name="Kuo A."/>
            <person name="Pangilinan J."/>
            <person name="Lipzen A."/>
            <person name="Keymanesh K."/>
            <person name="Savage E."/>
            <person name="Barry K."/>
            <person name="Grigoriev I.V."/>
            <person name="Riekhof W.R."/>
            <person name="Harris S.S."/>
        </authorList>
    </citation>
    <scope>NUCLEOTIDE SEQUENCE</scope>
    <source>
        <strain evidence="1">JF 03-4F</strain>
    </source>
</reference>
<dbReference type="AlphaFoldDB" id="A0AAN6IHU4"/>
<evidence type="ECO:0008006" key="3">
    <source>
        <dbReference type="Google" id="ProtNLM"/>
    </source>
</evidence>
<dbReference type="InterPro" id="IPR032675">
    <property type="entry name" value="LRR_dom_sf"/>
</dbReference>
<dbReference type="EMBL" id="MU404350">
    <property type="protein sequence ID" value="KAI1618607.1"/>
    <property type="molecule type" value="Genomic_DNA"/>
</dbReference>
<dbReference type="Proteomes" id="UP001203852">
    <property type="component" value="Unassembled WGS sequence"/>
</dbReference>
<accession>A0AAN6IHU4</accession>
<keyword evidence="2" id="KW-1185">Reference proteome</keyword>
<gene>
    <name evidence="1" type="ORF">EDD36DRAFT_460244</name>
</gene>
<evidence type="ECO:0000313" key="2">
    <source>
        <dbReference type="Proteomes" id="UP001203852"/>
    </source>
</evidence>
<evidence type="ECO:0000313" key="1">
    <source>
        <dbReference type="EMBL" id="KAI1618607.1"/>
    </source>
</evidence>